<dbReference type="AlphaFoldDB" id="A0AAJ0F5S5"/>
<dbReference type="PANTHER" id="PTHR43019:SF23">
    <property type="entry name" value="PROTEASE DO-LIKE 5, CHLOROPLASTIC"/>
    <property type="match status" value="1"/>
</dbReference>
<gene>
    <name evidence="2" type="ORF">QBC47DRAFT_395715</name>
</gene>
<feature type="compositionally biased region" description="Basic residues" evidence="1">
    <location>
        <begin position="1"/>
        <end position="13"/>
    </location>
</feature>
<dbReference type="Pfam" id="PF13365">
    <property type="entry name" value="Trypsin_2"/>
    <property type="match status" value="1"/>
</dbReference>
<name>A0AAJ0F5S5_9PEZI</name>
<organism evidence="2 3">
    <name type="scientific">Echria macrotheca</name>
    <dbReference type="NCBI Taxonomy" id="438768"/>
    <lineage>
        <taxon>Eukaryota</taxon>
        <taxon>Fungi</taxon>
        <taxon>Dikarya</taxon>
        <taxon>Ascomycota</taxon>
        <taxon>Pezizomycotina</taxon>
        <taxon>Sordariomycetes</taxon>
        <taxon>Sordariomycetidae</taxon>
        <taxon>Sordariales</taxon>
        <taxon>Schizotheciaceae</taxon>
        <taxon>Echria</taxon>
    </lineage>
</organism>
<dbReference type="InterPro" id="IPR009003">
    <property type="entry name" value="Peptidase_S1_PA"/>
</dbReference>
<reference evidence="2" key="1">
    <citation type="submission" date="2023-06" db="EMBL/GenBank/DDBJ databases">
        <title>Genome-scale phylogeny and comparative genomics of the fungal order Sordariales.</title>
        <authorList>
            <consortium name="Lawrence Berkeley National Laboratory"/>
            <person name="Hensen N."/>
            <person name="Bonometti L."/>
            <person name="Westerberg I."/>
            <person name="Brannstrom I.O."/>
            <person name="Guillou S."/>
            <person name="Cros-Aarteil S."/>
            <person name="Calhoun S."/>
            <person name="Haridas S."/>
            <person name="Kuo A."/>
            <person name="Mondo S."/>
            <person name="Pangilinan J."/>
            <person name="Riley R."/>
            <person name="Labutti K."/>
            <person name="Andreopoulos B."/>
            <person name="Lipzen A."/>
            <person name="Chen C."/>
            <person name="Yanf M."/>
            <person name="Daum C."/>
            <person name="Ng V."/>
            <person name="Clum A."/>
            <person name="Steindorff A."/>
            <person name="Ohm R."/>
            <person name="Martin F."/>
            <person name="Silar P."/>
            <person name="Natvig D."/>
            <person name="Lalanne C."/>
            <person name="Gautier V."/>
            <person name="Ament-Velasquez S.L."/>
            <person name="Kruys A."/>
            <person name="Hutchinson M.I."/>
            <person name="Powell A.J."/>
            <person name="Barry K."/>
            <person name="Miller A.N."/>
            <person name="Grigoriev I.V."/>
            <person name="Debuchy R."/>
            <person name="Gladieux P."/>
            <person name="Thoren M.H."/>
            <person name="Johannesson H."/>
        </authorList>
    </citation>
    <scope>NUCLEOTIDE SEQUENCE</scope>
    <source>
        <strain evidence="2">PSN4</strain>
    </source>
</reference>
<sequence length="314" mass="33498">MSTSPRRTRRQRKALMTETQPTPPDALPNNPSATSSQSALNNLPIQQITPLPARLTAKQTALSRSDHALLLRKQSLLRTGSLSTESSLPSSVAATLVFAQHEAGTAVCIRPSGILLTCAHCVAESPSELDLSATHWLIFASGTVVGARCVAWDPKLDLALLRVVASQQDTTSLLPLTTKDLGAQQMFPAVDVAEETPPVGTKLVCVGHPGSEDLEAPEPGRKTGYDVLHASFGRFRGCAMGQDPLDNEEIGALMHDCWTYWGHSGAPLLDKATGKLVGLHSSWDDTTGMRRGVPLDAVRAFLAKSNTILATPDL</sequence>
<evidence type="ECO:0000313" key="2">
    <source>
        <dbReference type="EMBL" id="KAK1749490.1"/>
    </source>
</evidence>
<dbReference type="Gene3D" id="2.40.10.10">
    <property type="entry name" value="Trypsin-like serine proteases"/>
    <property type="match status" value="2"/>
</dbReference>
<accession>A0AAJ0F5S5</accession>
<feature type="region of interest" description="Disordered" evidence="1">
    <location>
        <begin position="1"/>
        <end position="37"/>
    </location>
</feature>
<evidence type="ECO:0000256" key="1">
    <source>
        <dbReference type="SAM" id="MobiDB-lite"/>
    </source>
</evidence>
<proteinExistence type="predicted"/>
<dbReference type="EMBL" id="MU839857">
    <property type="protein sequence ID" value="KAK1749490.1"/>
    <property type="molecule type" value="Genomic_DNA"/>
</dbReference>
<protein>
    <submittedName>
        <fullName evidence="2">Glutamyl endopeptidase</fullName>
    </submittedName>
</protein>
<dbReference type="SUPFAM" id="SSF50494">
    <property type="entry name" value="Trypsin-like serine proteases"/>
    <property type="match status" value="1"/>
</dbReference>
<dbReference type="PANTHER" id="PTHR43019">
    <property type="entry name" value="SERINE ENDOPROTEASE DEGS"/>
    <property type="match status" value="1"/>
</dbReference>
<comment type="caution">
    <text evidence="2">The sequence shown here is derived from an EMBL/GenBank/DDBJ whole genome shotgun (WGS) entry which is preliminary data.</text>
</comment>
<keyword evidence="3" id="KW-1185">Reference proteome</keyword>
<dbReference type="InterPro" id="IPR043504">
    <property type="entry name" value="Peptidase_S1_PA_chymotrypsin"/>
</dbReference>
<dbReference type="Proteomes" id="UP001239445">
    <property type="component" value="Unassembled WGS sequence"/>
</dbReference>
<evidence type="ECO:0000313" key="3">
    <source>
        <dbReference type="Proteomes" id="UP001239445"/>
    </source>
</evidence>